<reference evidence="1 2" key="1">
    <citation type="journal article" date="2010" name="Syst. Appl. Microbiol.">
        <title>Four new species of Chryseobacterium from the rhizosphere of coastal sand dune plants, Chryseobacterium elymi sp. nov., Chryseobacterium hagamense sp. nov., Chryseobacterium lathyri sp. nov. and Chryseobacterium rhizosphaerae sp. nov.</title>
        <authorList>
            <person name="Cho S.H."/>
            <person name="Lee K.S."/>
            <person name="Shin D.S."/>
            <person name="Han J.H."/>
            <person name="Park K.S."/>
            <person name="Lee C.H."/>
            <person name="Park K.H."/>
            <person name="Kim S.B."/>
        </authorList>
    </citation>
    <scope>NUCLEOTIDE SEQUENCE [LARGE SCALE GENOMIC DNA]</scope>
    <source>
        <strain evidence="1 2">KCTC 22547</strain>
    </source>
</reference>
<dbReference type="Proteomes" id="UP000257030">
    <property type="component" value="Unassembled WGS sequence"/>
</dbReference>
<dbReference type="EMBL" id="QNUH01000001">
    <property type="protein sequence ID" value="REC80426.1"/>
    <property type="molecule type" value="Genomic_DNA"/>
</dbReference>
<proteinExistence type="predicted"/>
<dbReference type="AlphaFoldDB" id="A0A3D9DRE3"/>
<evidence type="ECO:0000313" key="2">
    <source>
        <dbReference type="Proteomes" id="UP000257030"/>
    </source>
</evidence>
<protein>
    <submittedName>
        <fullName evidence="1">Uncharacterized protein</fullName>
    </submittedName>
</protein>
<evidence type="ECO:0000313" key="1">
    <source>
        <dbReference type="EMBL" id="REC80426.1"/>
    </source>
</evidence>
<keyword evidence="2" id="KW-1185">Reference proteome</keyword>
<sequence length="181" mass="20559">MLWFGMVLLDAATIMENINKGNGINPDVIGSISSNRKFALVYEGEIIAQGSRYDKAYQKTLMYLKRASTNAEKGEKILKDLLFENYIKYEGQFKIKFHHHFDGEILIKQKSGEDVLELFGAHNHDVVGTKIQLGPIRKSPGIKSFHDLPDDIPFKANVEMKYGSGIVKRKIHLLFFQKTGI</sequence>
<name>A0A3D9DRE3_9FLAO</name>
<organism evidence="1 2">
    <name type="scientific">Chryseobacterium elymi</name>
    <dbReference type="NCBI Taxonomy" id="395936"/>
    <lineage>
        <taxon>Bacteria</taxon>
        <taxon>Pseudomonadati</taxon>
        <taxon>Bacteroidota</taxon>
        <taxon>Flavobacteriia</taxon>
        <taxon>Flavobacteriales</taxon>
        <taxon>Weeksellaceae</taxon>
        <taxon>Chryseobacterium group</taxon>
        <taxon>Chryseobacterium</taxon>
    </lineage>
</organism>
<gene>
    <name evidence="1" type="ORF">DRF60_01575</name>
</gene>
<comment type="caution">
    <text evidence="1">The sequence shown here is derived from an EMBL/GenBank/DDBJ whole genome shotgun (WGS) entry which is preliminary data.</text>
</comment>
<accession>A0A3D9DRE3</accession>